<dbReference type="InterPro" id="IPR003767">
    <property type="entry name" value="Malate/L-lactate_DH-like"/>
</dbReference>
<dbReference type="InterPro" id="IPR036111">
    <property type="entry name" value="Mal/L-sulfo/L-lacto_DH-like_sf"/>
</dbReference>
<protein>
    <recommendedName>
        <fullName evidence="5">Malate dehydrogenase</fullName>
    </recommendedName>
</protein>
<dbReference type="Gene3D" id="3.30.1370.60">
    <property type="entry name" value="Hypothetical oxidoreductase yiak, domain 2"/>
    <property type="match status" value="1"/>
</dbReference>
<dbReference type="Proteomes" id="UP000271974">
    <property type="component" value="Unassembled WGS sequence"/>
</dbReference>
<reference evidence="3 4" key="1">
    <citation type="submission" date="2019-01" db="EMBL/GenBank/DDBJ databases">
        <title>A draft genome assembly of the solar-powered sea slug Elysia chlorotica.</title>
        <authorList>
            <person name="Cai H."/>
            <person name="Li Q."/>
            <person name="Fang X."/>
            <person name="Li J."/>
            <person name="Curtis N.E."/>
            <person name="Altenburger A."/>
            <person name="Shibata T."/>
            <person name="Feng M."/>
            <person name="Maeda T."/>
            <person name="Schwartz J.A."/>
            <person name="Shigenobu S."/>
            <person name="Lundholm N."/>
            <person name="Nishiyama T."/>
            <person name="Yang H."/>
            <person name="Hasebe M."/>
            <person name="Li S."/>
            <person name="Pierce S.K."/>
            <person name="Wang J."/>
        </authorList>
    </citation>
    <scope>NUCLEOTIDE SEQUENCE [LARGE SCALE GENOMIC DNA]</scope>
    <source>
        <strain evidence="3">EC2010</strain>
        <tissue evidence="3">Whole organism of an adult</tissue>
    </source>
</reference>
<proteinExistence type="inferred from homology"/>
<keyword evidence="4" id="KW-1185">Reference proteome</keyword>
<evidence type="ECO:0000256" key="2">
    <source>
        <dbReference type="ARBA" id="ARBA00023002"/>
    </source>
</evidence>
<dbReference type="GO" id="GO:0016491">
    <property type="term" value="F:oxidoreductase activity"/>
    <property type="evidence" value="ECO:0007669"/>
    <property type="project" value="UniProtKB-KW"/>
</dbReference>
<dbReference type="AlphaFoldDB" id="A0A3S0ZJ06"/>
<accession>A0A3S0ZJ06</accession>
<dbReference type="InterPro" id="IPR043143">
    <property type="entry name" value="Mal/L-sulf/L-lact_DH-like_NADP"/>
</dbReference>
<evidence type="ECO:0000313" key="4">
    <source>
        <dbReference type="Proteomes" id="UP000271974"/>
    </source>
</evidence>
<dbReference type="EMBL" id="RQTK01002281">
    <property type="protein sequence ID" value="RUS68584.1"/>
    <property type="molecule type" value="Genomic_DNA"/>
</dbReference>
<dbReference type="PANTHER" id="PTHR11091:SF0">
    <property type="entry name" value="MALATE DEHYDROGENASE"/>
    <property type="match status" value="1"/>
</dbReference>
<evidence type="ECO:0008006" key="5">
    <source>
        <dbReference type="Google" id="ProtNLM"/>
    </source>
</evidence>
<dbReference type="PANTHER" id="PTHR11091">
    <property type="entry name" value="OXIDOREDUCTASE-RELATED"/>
    <property type="match status" value="1"/>
</dbReference>
<sequence length="149" mass="15985">MEDLINGFNAVDKEPEILKQTPATALVDGNNCLGPVVGKYCIDLAIEKAKSMGIGWVCAKGSNHFGIAGWYSMRAMEEGLIGMAFCNTSPFMIPTRGKTKTLGTNPISVAAKGNNGEEFVLDMATTAVAQGKVRNQCDCCYSKLSYFKS</sequence>
<dbReference type="Pfam" id="PF02615">
    <property type="entry name" value="Ldh_2"/>
    <property type="match status" value="1"/>
</dbReference>
<evidence type="ECO:0000313" key="3">
    <source>
        <dbReference type="EMBL" id="RUS68584.1"/>
    </source>
</evidence>
<dbReference type="OrthoDB" id="7881616at2759"/>
<organism evidence="3 4">
    <name type="scientific">Elysia chlorotica</name>
    <name type="common">Eastern emerald elysia</name>
    <name type="synonym">Sea slug</name>
    <dbReference type="NCBI Taxonomy" id="188477"/>
    <lineage>
        <taxon>Eukaryota</taxon>
        <taxon>Metazoa</taxon>
        <taxon>Spiralia</taxon>
        <taxon>Lophotrochozoa</taxon>
        <taxon>Mollusca</taxon>
        <taxon>Gastropoda</taxon>
        <taxon>Heterobranchia</taxon>
        <taxon>Euthyneura</taxon>
        <taxon>Panpulmonata</taxon>
        <taxon>Sacoglossa</taxon>
        <taxon>Placobranchoidea</taxon>
        <taxon>Plakobranchidae</taxon>
        <taxon>Elysia</taxon>
    </lineage>
</organism>
<dbReference type="STRING" id="188477.A0A3S0ZJ06"/>
<comment type="similarity">
    <text evidence="1">Belongs to the LDH2/MDH2 oxidoreductase family.</text>
</comment>
<name>A0A3S0ZJ06_ELYCH</name>
<keyword evidence="2" id="KW-0560">Oxidoreductase</keyword>
<gene>
    <name evidence="3" type="ORF">EGW08_023655</name>
</gene>
<comment type="caution">
    <text evidence="3">The sequence shown here is derived from an EMBL/GenBank/DDBJ whole genome shotgun (WGS) entry which is preliminary data.</text>
</comment>
<dbReference type="SUPFAM" id="SSF89733">
    <property type="entry name" value="L-sulfolactate dehydrogenase-like"/>
    <property type="match status" value="1"/>
</dbReference>
<evidence type="ECO:0000256" key="1">
    <source>
        <dbReference type="ARBA" id="ARBA00006056"/>
    </source>
</evidence>